<keyword evidence="4" id="KW-0560">Oxidoreductase</keyword>
<dbReference type="Gramene" id="CDP00480">
    <property type="protein sequence ID" value="CDP00480"/>
    <property type="gene ID" value="GSCOC_T00032431001"/>
</dbReference>
<sequence>MVYTHASLCETMRLYPPVSTDTKEATEDDVLPDGIVVRKGTRVTYHPCAMGRIEELWGSDWAEFKPERWLERDGLSGKWNFVGKDSYTYPVFQASLRICLGKELAFLQMKRVVASVLRPFKVMPAIEGGVEPVFL</sequence>
<dbReference type="GO" id="GO:0005506">
    <property type="term" value="F:iron ion binding"/>
    <property type="evidence" value="ECO:0007669"/>
    <property type="project" value="InterPro"/>
</dbReference>
<evidence type="ECO:0008006" key="9">
    <source>
        <dbReference type="Google" id="ProtNLM"/>
    </source>
</evidence>
<evidence type="ECO:0000256" key="3">
    <source>
        <dbReference type="ARBA" id="ARBA00022723"/>
    </source>
</evidence>
<dbReference type="InterPro" id="IPR036396">
    <property type="entry name" value="Cyt_P450_sf"/>
</dbReference>
<dbReference type="Proteomes" id="UP000295252">
    <property type="component" value="Chromosome III"/>
</dbReference>
<evidence type="ECO:0000256" key="2">
    <source>
        <dbReference type="ARBA" id="ARBA00010617"/>
    </source>
</evidence>
<dbReference type="GO" id="GO:0016705">
    <property type="term" value="F:oxidoreductase activity, acting on paired donors, with incorporation or reduction of molecular oxygen"/>
    <property type="evidence" value="ECO:0007669"/>
    <property type="project" value="InterPro"/>
</dbReference>
<evidence type="ECO:0000256" key="5">
    <source>
        <dbReference type="ARBA" id="ARBA00023004"/>
    </source>
</evidence>
<proteinExistence type="inferred from homology"/>
<evidence type="ECO:0000313" key="8">
    <source>
        <dbReference type="Proteomes" id="UP000295252"/>
    </source>
</evidence>
<dbReference type="STRING" id="49390.A0A068TW00"/>
<dbReference type="PRINTS" id="PR00465">
    <property type="entry name" value="EP450IV"/>
</dbReference>
<keyword evidence="6" id="KW-0349">Heme</keyword>
<dbReference type="Gene3D" id="1.10.630.10">
    <property type="entry name" value="Cytochrome P450"/>
    <property type="match status" value="1"/>
</dbReference>
<keyword evidence="5 6" id="KW-0408">Iron</keyword>
<accession>A0A068TW00</accession>
<evidence type="ECO:0000256" key="6">
    <source>
        <dbReference type="PIRSR" id="PIRSR602403-1"/>
    </source>
</evidence>
<dbReference type="AlphaFoldDB" id="A0A068TW00"/>
<evidence type="ECO:0000256" key="1">
    <source>
        <dbReference type="ARBA" id="ARBA00001971"/>
    </source>
</evidence>
<evidence type="ECO:0000313" key="7">
    <source>
        <dbReference type="EMBL" id="CDP00480.1"/>
    </source>
</evidence>
<dbReference type="InterPro" id="IPR002403">
    <property type="entry name" value="Cyt_P450_E_grp-IV"/>
</dbReference>
<feature type="binding site" description="axial binding residue" evidence="6">
    <location>
        <position position="99"/>
    </location>
    <ligand>
        <name>heme</name>
        <dbReference type="ChEBI" id="CHEBI:30413"/>
    </ligand>
    <ligandPart>
        <name>Fe</name>
        <dbReference type="ChEBI" id="CHEBI:18248"/>
    </ligandPart>
</feature>
<dbReference type="OMA" id="ARMEISY"/>
<comment type="cofactor">
    <cofactor evidence="1 6">
        <name>heme</name>
        <dbReference type="ChEBI" id="CHEBI:30413"/>
    </cofactor>
</comment>
<dbReference type="EMBL" id="HG739089">
    <property type="protein sequence ID" value="CDP00480.1"/>
    <property type="molecule type" value="Genomic_DNA"/>
</dbReference>
<name>A0A068TW00_COFCA</name>
<reference evidence="8" key="1">
    <citation type="journal article" date="2014" name="Science">
        <title>The coffee genome provides insight into the convergent evolution of caffeine biosynthesis.</title>
        <authorList>
            <person name="Denoeud F."/>
            <person name="Carretero-Paulet L."/>
            <person name="Dereeper A."/>
            <person name="Droc G."/>
            <person name="Guyot R."/>
            <person name="Pietrella M."/>
            <person name="Zheng C."/>
            <person name="Alberti A."/>
            <person name="Anthony F."/>
            <person name="Aprea G."/>
            <person name="Aury J.M."/>
            <person name="Bento P."/>
            <person name="Bernard M."/>
            <person name="Bocs S."/>
            <person name="Campa C."/>
            <person name="Cenci A."/>
            <person name="Combes M.C."/>
            <person name="Crouzillat D."/>
            <person name="Da Silva C."/>
            <person name="Daddiego L."/>
            <person name="De Bellis F."/>
            <person name="Dussert S."/>
            <person name="Garsmeur O."/>
            <person name="Gayraud T."/>
            <person name="Guignon V."/>
            <person name="Jahn K."/>
            <person name="Jamilloux V."/>
            <person name="Joet T."/>
            <person name="Labadie K."/>
            <person name="Lan T."/>
            <person name="Leclercq J."/>
            <person name="Lepelley M."/>
            <person name="Leroy T."/>
            <person name="Li L.T."/>
            <person name="Librado P."/>
            <person name="Lopez L."/>
            <person name="Munoz A."/>
            <person name="Noel B."/>
            <person name="Pallavicini A."/>
            <person name="Perrotta G."/>
            <person name="Poncet V."/>
            <person name="Pot D."/>
            <person name="Priyono X."/>
            <person name="Rigoreau M."/>
            <person name="Rouard M."/>
            <person name="Rozas J."/>
            <person name="Tranchant-Dubreuil C."/>
            <person name="VanBuren R."/>
            <person name="Zhang Q."/>
            <person name="Andrade A.C."/>
            <person name="Argout X."/>
            <person name="Bertrand B."/>
            <person name="de Kochko A."/>
            <person name="Graziosi G."/>
            <person name="Henry R.J."/>
            <person name="Jayarama X."/>
            <person name="Ming R."/>
            <person name="Nagai C."/>
            <person name="Rounsley S."/>
            <person name="Sankoff D."/>
            <person name="Giuliano G."/>
            <person name="Albert V.A."/>
            <person name="Wincker P."/>
            <person name="Lashermes P."/>
        </authorList>
    </citation>
    <scope>NUCLEOTIDE SEQUENCE [LARGE SCALE GENOMIC DNA]</scope>
    <source>
        <strain evidence="8">cv. DH200-94</strain>
    </source>
</reference>
<dbReference type="InterPro" id="IPR001128">
    <property type="entry name" value="Cyt_P450"/>
</dbReference>
<dbReference type="PhylomeDB" id="A0A068TW00"/>
<dbReference type="PANTHER" id="PTHR24296">
    <property type="entry name" value="CYTOCHROME P450"/>
    <property type="match status" value="1"/>
</dbReference>
<organism evidence="7 8">
    <name type="scientific">Coffea canephora</name>
    <name type="common">Robusta coffee</name>
    <dbReference type="NCBI Taxonomy" id="49390"/>
    <lineage>
        <taxon>Eukaryota</taxon>
        <taxon>Viridiplantae</taxon>
        <taxon>Streptophyta</taxon>
        <taxon>Embryophyta</taxon>
        <taxon>Tracheophyta</taxon>
        <taxon>Spermatophyta</taxon>
        <taxon>Magnoliopsida</taxon>
        <taxon>eudicotyledons</taxon>
        <taxon>Gunneridae</taxon>
        <taxon>Pentapetalae</taxon>
        <taxon>asterids</taxon>
        <taxon>lamiids</taxon>
        <taxon>Gentianales</taxon>
        <taxon>Rubiaceae</taxon>
        <taxon>Ixoroideae</taxon>
        <taxon>Gardenieae complex</taxon>
        <taxon>Bertiereae - Coffeeae clade</taxon>
        <taxon>Coffeeae</taxon>
        <taxon>Coffea</taxon>
    </lineage>
</organism>
<dbReference type="Pfam" id="PF00067">
    <property type="entry name" value="p450"/>
    <property type="match status" value="1"/>
</dbReference>
<dbReference type="SUPFAM" id="SSF48264">
    <property type="entry name" value="Cytochrome P450"/>
    <property type="match status" value="1"/>
</dbReference>
<dbReference type="GO" id="GO:0004497">
    <property type="term" value="F:monooxygenase activity"/>
    <property type="evidence" value="ECO:0007669"/>
    <property type="project" value="InterPro"/>
</dbReference>
<comment type="similarity">
    <text evidence="2">Belongs to the cytochrome P450 family.</text>
</comment>
<protein>
    <recommendedName>
        <fullName evidence="9">Cytochrome P450</fullName>
    </recommendedName>
</protein>
<keyword evidence="8" id="KW-1185">Reference proteome</keyword>
<keyword evidence="3 6" id="KW-0479">Metal-binding</keyword>
<dbReference type="InParanoid" id="A0A068TW00"/>
<dbReference type="OrthoDB" id="1470350at2759"/>
<gene>
    <name evidence="7" type="ORF">GSCOC_T00032431001</name>
</gene>
<dbReference type="GO" id="GO:0020037">
    <property type="term" value="F:heme binding"/>
    <property type="evidence" value="ECO:0007669"/>
    <property type="project" value="InterPro"/>
</dbReference>
<evidence type="ECO:0000256" key="4">
    <source>
        <dbReference type="ARBA" id="ARBA00023002"/>
    </source>
</evidence>